<dbReference type="GO" id="GO:0005776">
    <property type="term" value="C:autophagosome"/>
    <property type="evidence" value="ECO:0007669"/>
    <property type="project" value="TreeGrafter"/>
</dbReference>
<evidence type="ECO:0000256" key="13">
    <source>
        <dbReference type="ARBA" id="ARBA00025421"/>
    </source>
</evidence>
<dbReference type="InterPro" id="IPR048318">
    <property type="entry name" value="ATG5_UblB"/>
</dbReference>
<dbReference type="Proteomes" id="UP000085678">
    <property type="component" value="Unplaced"/>
</dbReference>
<dbReference type="GO" id="GO:0034274">
    <property type="term" value="C:Atg12-Atg5-Atg16 complex"/>
    <property type="evidence" value="ECO:0007669"/>
    <property type="project" value="TreeGrafter"/>
</dbReference>
<dbReference type="InterPro" id="IPR007239">
    <property type="entry name" value="Atg5"/>
</dbReference>
<keyword evidence="6 15" id="KW-1017">Isopeptide bond</keyword>
<feature type="domain" description="Autophagy protein ATG5 UblB" evidence="16">
    <location>
        <begin position="202"/>
        <end position="287"/>
    </location>
</feature>
<proteinExistence type="inferred from homology"/>
<comment type="subunit">
    <text evidence="14">Forms a conjugate with ATG12. Part of the minor complex composed of 4 sets of ATG12-ATG5 and ATG16L1 (400 kDa); this complex interacts with ATG3 leading to disruption of ATG7 interaction and promotion of ATG8-like proteins lipidation. Forms an 800-kDa complex composed of ATG12-ATG5 and ATG16L2. The ATG12-ATG5 conjugate interacts with RAB33A; this interaction is bridged by ATG16L1 and promotes ATG12-ATG5-ATG16L1 complex recruitment to phagophores. Interacts with TECPR1; the interaction is direct and does not take place when ATG16L1 is associated with the ATG5-ATG12 conjugate. Interacts with DHX58/RIG-1, IFIH1/MDA5 and MAVS/IPS-1 in monomeric form as well as in ATG12-ATG5 conjugate form. The interaction with MAVS is further enhanced upon vesicular stomatitis virus (VSV) infection. Interacts with ATG3. Interacts with ATG7 and ATG10. Interacts with FADD. Interacts with Bassoon/BSN; this interaction is important for the regulation of presynaptic autophagy. Interacts with ATG16L2.</text>
</comment>
<evidence type="ECO:0000256" key="7">
    <source>
        <dbReference type="ARBA" id="ARBA00022703"/>
    </source>
</evidence>
<comment type="function">
    <text evidence="15">Involved in autophagic vesicle formation.</text>
</comment>
<evidence type="ECO:0000256" key="2">
    <source>
        <dbReference type="ARBA" id="ARBA00004623"/>
    </source>
</evidence>
<feature type="domain" description="Autophagy protein ATG5 UblA" evidence="18">
    <location>
        <begin position="29"/>
        <end position="123"/>
    </location>
</feature>
<evidence type="ECO:0000256" key="3">
    <source>
        <dbReference type="ARBA" id="ARBA00006910"/>
    </source>
</evidence>
<name>A0A1S3HFU9_LINAN</name>
<keyword evidence="7" id="KW-0053">Apoptosis</keyword>
<dbReference type="GO" id="GO:0002376">
    <property type="term" value="P:immune system process"/>
    <property type="evidence" value="ECO:0007669"/>
    <property type="project" value="UniProtKB-KW"/>
</dbReference>
<dbReference type="AlphaFoldDB" id="A0A1S3HFU9"/>
<keyword evidence="9" id="KW-0391">Immunity</keyword>
<keyword evidence="5" id="KW-0963">Cytoplasm</keyword>
<dbReference type="InParanoid" id="A0A1S3HFU9"/>
<keyword evidence="12 15" id="KW-0472">Membrane</keyword>
<dbReference type="Gene3D" id="3.10.20.90">
    <property type="entry name" value="Phosphatidylinositol 3-kinase Catalytic Subunit, Chain A, domain 1"/>
    <property type="match status" value="1"/>
</dbReference>
<evidence type="ECO:0000256" key="9">
    <source>
        <dbReference type="ARBA" id="ARBA00022859"/>
    </source>
</evidence>
<gene>
    <name evidence="20" type="primary">LOC106154921</name>
</gene>
<dbReference type="GO" id="GO:0000045">
    <property type="term" value="P:autophagosome assembly"/>
    <property type="evidence" value="ECO:0007669"/>
    <property type="project" value="UniProtKB-ARBA"/>
</dbReference>
<dbReference type="GO" id="GO:0061908">
    <property type="term" value="C:phagophore"/>
    <property type="evidence" value="ECO:0007669"/>
    <property type="project" value="TreeGrafter"/>
</dbReference>
<evidence type="ECO:0000313" key="19">
    <source>
        <dbReference type="Proteomes" id="UP000085678"/>
    </source>
</evidence>
<dbReference type="GO" id="GO:0006995">
    <property type="term" value="P:cellular response to nitrogen starvation"/>
    <property type="evidence" value="ECO:0007669"/>
    <property type="project" value="TreeGrafter"/>
</dbReference>
<keyword evidence="10" id="KW-0007">Acetylation</keyword>
<dbReference type="GO" id="GO:0006915">
    <property type="term" value="P:apoptotic process"/>
    <property type="evidence" value="ECO:0007669"/>
    <property type="project" value="UniProtKB-KW"/>
</dbReference>
<evidence type="ECO:0000256" key="12">
    <source>
        <dbReference type="ARBA" id="ARBA00023136"/>
    </source>
</evidence>
<dbReference type="InterPro" id="IPR048939">
    <property type="entry name" value="ATG5_UblA"/>
</dbReference>
<dbReference type="PANTHER" id="PTHR13040">
    <property type="entry name" value="AUTOPHAGY PROTEIN 5"/>
    <property type="match status" value="1"/>
</dbReference>
<dbReference type="Pfam" id="PF20638">
    <property type="entry name" value="ATG5_UblA"/>
    <property type="match status" value="1"/>
</dbReference>
<dbReference type="KEGG" id="lak:106154921"/>
<dbReference type="Gene3D" id="1.10.246.190">
    <property type="entry name" value="Autophagy protein Apg5, helix rich domain"/>
    <property type="match status" value="1"/>
</dbReference>
<evidence type="ECO:0000256" key="11">
    <source>
        <dbReference type="ARBA" id="ARBA00023006"/>
    </source>
</evidence>
<comment type="subunit">
    <text evidence="15">Conjugated with ATG12.</text>
</comment>
<evidence type="ECO:0000256" key="15">
    <source>
        <dbReference type="RuleBase" id="RU361202"/>
    </source>
</evidence>
<dbReference type="Pfam" id="PF20637">
    <property type="entry name" value="ATG5_HBR"/>
    <property type="match status" value="1"/>
</dbReference>
<evidence type="ECO:0000256" key="14">
    <source>
        <dbReference type="ARBA" id="ARBA00093583"/>
    </source>
</evidence>
<comment type="similarity">
    <text evidence="3 15">Belongs to the ATG5 family.</text>
</comment>
<protein>
    <recommendedName>
        <fullName evidence="4 15">Autophagy protein 5</fullName>
    </recommendedName>
</protein>
<dbReference type="FunFam" id="3.10.20.90:FF:000100">
    <property type="entry name" value="Autophagy related 5"/>
    <property type="match status" value="1"/>
</dbReference>
<evidence type="ECO:0000256" key="5">
    <source>
        <dbReference type="ARBA" id="ARBA00022490"/>
    </source>
</evidence>
<evidence type="ECO:0000256" key="6">
    <source>
        <dbReference type="ARBA" id="ARBA00022499"/>
    </source>
</evidence>
<reference evidence="20" key="1">
    <citation type="submission" date="2025-08" db="UniProtKB">
        <authorList>
            <consortium name="RefSeq"/>
        </authorList>
    </citation>
    <scope>IDENTIFICATION</scope>
    <source>
        <tissue evidence="20">Gonads</tissue>
    </source>
</reference>
<dbReference type="FunFam" id="3.10.20.620:FF:000001">
    <property type="entry name" value="Autophagy related 5"/>
    <property type="match status" value="1"/>
</dbReference>
<dbReference type="GO" id="GO:0043069">
    <property type="term" value="P:negative regulation of programmed cell death"/>
    <property type="evidence" value="ECO:0007669"/>
    <property type="project" value="UniProtKB-ARBA"/>
</dbReference>
<evidence type="ECO:0000256" key="10">
    <source>
        <dbReference type="ARBA" id="ARBA00022990"/>
    </source>
</evidence>
<comment type="function">
    <text evidence="13">May play an important role in the apoptotic process, possibly within the modified cytoskeleton. Its expression is a relatively late event in the apoptotic process, occurring downstream of caspase activity. Plays a crucial role in IFN-gamma-induced autophagic cell death by interacting with FADD.</text>
</comment>
<evidence type="ECO:0000259" key="17">
    <source>
        <dbReference type="Pfam" id="PF20637"/>
    </source>
</evidence>
<dbReference type="GO" id="GO:0044233">
    <property type="term" value="C:mitochondria-associated endoplasmic reticulum membrane contact site"/>
    <property type="evidence" value="ECO:0007669"/>
    <property type="project" value="TreeGrafter"/>
</dbReference>
<dbReference type="Pfam" id="PF04106">
    <property type="entry name" value="ATG5_UblB"/>
    <property type="match status" value="1"/>
</dbReference>
<comment type="subcellular location">
    <subcellularLocation>
        <location evidence="1">Cytoplasm</location>
    </subcellularLocation>
    <subcellularLocation>
        <location evidence="2 15">Preautophagosomal structure membrane</location>
        <topology evidence="2 15">Peripheral membrane protein</topology>
    </subcellularLocation>
</comment>
<dbReference type="GeneID" id="106154921"/>
<accession>A0A1S3HFU9</accession>
<dbReference type="RefSeq" id="XP_013384930.1">
    <property type="nucleotide sequence ID" value="XM_013529476.1"/>
</dbReference>
<dbReference type="STRING" id="7574.A0A1S3HFU9"/>
<dbReference type="Gene3D" id="3.10.20.620">
    <property type="match status" value="1"/>
</dbReference>
<organism evidence="19 20">
    <name type="scientific">Lingula anatina</name>
    <name type="common">Brachiopod</name>
    <name type="synonym">Lingula unguis</name>
    <dbReference type="NCBI Taxonomy" id="7574"/>
    <lineage>
        <taxon>Eukaryota</taxon>
        <taxon>Metazoa</taxon>
        <taxon>Spiralia</taxon>
        <taxon>Lophotrochozoa</taxon>
        <taxon>Brachiopoda</taxon>
        <taxon>Linguliformea</taxon>
        <taxon>Lingulata</taxon>
        <taxon>Lingulida</taxon>
        <taxon>Linguloidea</taxon>
        <taxon>Lingulidae</taxon>
        <taxon>Lingula</taxon>
    </lineage>
</organism>
<dbReference type="InterPro" id="IPR042527">
    <property type="entry name" value="Atg5_UblA_dom_sf"/>
</dbReference>
<keyword evidence="8 15" id="KW-0832">Ubl conjugation</keyword>
<evidence type="ECO:0000256" key="8">
    <source>
        <dbReference type="ARBA" id="ARBA00022843"/>
    </source>
</evidence>
<sequence length="292" mass="34396">MQLIIDTSIRQIVIKTKVMAEDREILREIWDGRVPICFSLASDEIFTLEHPDPFFLLVPRQSYFPLATDRVQRTFLKHVDPDNHGEMWLEYESQPLKWHYPVGLLFDMYNSKGPLPWNITVHFQNFPEDELLHCPSRDAVEAHFMATVKEADSLKHRAQVINSMQKKDHKQLWTGLQNDKFDQFWTINRKLMERLGEEGFKYLPFRIHQVLPEKPFIQKLFKPVSDEGRLFTLADLLRETVPHIFADDTSDVLRCEVYIQGVNPPLETPVQWLSEHFSYPDNFLHIALVNPS</sequence>
<evidence type="ECO:0000259" key="18">
    <source>
        <dbReference type="Pfam" id="PF20638"/>
    </source>
</evidence>
<dbReference type="GO" id="GO:0019776">
    <property type="term" value="F:Atg8-family ligase activity"/>
    <property type="evidence" value="ECO:0007669"/>
    <property type="project" value="TreeGrafter"/>
</dbReference>
<dbReference type="InterPro" id="IPR048940">
    <property type="entry name" value="ATG5_HBR"/>
</dbReference>
<evidence type="ECO:0000256" key="1">
    <source>
        <dbReference type="ARBA" id="ARBA00004496"/>
    </source>
</evidence>
<dbReference type="PANTHER" id="PTHR13040:SF2">
    <property type="entry name" value="AUTOPHAGY PROTEIN 5"/>
    <property type="match status" value="1"/>
</dbReference>
<keyword evidence="19" id="KW-1185">Reference proteome</keyword>
<evidence type="ECO:0000313" key="20">
    <source>
        <dbReference type="RefSeq" id="XP_013384930.1"/>
    </source>
</evidence>
<keyword evidence="11 15" id="KW-0072">Autophagy</keyword>
<dbReference type="OrthoDB" id="272162at2759"/>
<dbReference type="InterPro" id="IPR042526">
    <property type="entry name" value="Atg5_HR"/>
</dbReference>
<dbReference type="GO" id="GO:0034727">
    <property type="term" value="P:piecemeal microautophagy of the nucleus"/>
    <property type="evidence" value="ECO:0007669"/>
    <property type="project" value="TreeGrafter"/>
</dbReference>
<dbReference type="GO" id="GO:0034045">
    <property type="term" value="C:phagophore assembly site membrane"/>
    <property type="evidence" value="ECO:0007669"/>
    <property type="project" value="UniProtKB-SubCell"/>
</dbReference>
<feature type="domain" description="Autophagy protein ATG5 alpha-helical bundle region" evidence="17">
    <location>
        <begin position="138"/>
        <end position="193"/>
    </location>
</feature>
<dbReference type="FunCoup" id="A0A1S3HFU9">
    <property type="interactions" value="2547"/>
</dbReference>
<evidence type="ECO:0000256" key="4">
    <source>
        <dbReference type="ARBA" id="ARBA00015616"/>
    </source>
</evidence>
<dbReference type="GO" id="GO:0000422">
    <property type="term" value="P:autophagy of mitochondrion"/>
    <property type="evidence" value="ECO:0007669"/>
    <property type="project" value="TreeGrafter"/>
</dbReference>
<evidence type="ECO:0000259" key="16">
    <source>
        <dbReference type="Pfam" id="PF04106"/>
    </source>
</evidence>
<dbReference type="FunFam" id="1.10.246.190:FF:000001">
    <property type="entry name" value="Autophagy related 5"/>
    <property type="match status" value="1"/>
</dbReference>